<feature type="transmembrane region" description="Helical" evidence="7">
    <location>
        <begin position="111"/>
        <end position="130"/>
    </location>
</feature>
<evidence type="ECO:0000256" key="5">
    <source>
        <dbReference type="ARBA" id="ARBA00022989"/>
    </source>
</evidence>
<evidence type="ECO:0000313" key="8">
    <source>
        <dbReference type="EMBL" id="MFC4029687.1"/>
    </source>
</evidence>
<name>A0ABV8HFI9_9FLAO</name>
<reference evidence="9" key="1">
    <citation type="journal article" date="2019" name="Int. J. Syst. Evol. Microbiol.">
        <title>The Global Catalogue of Microorganisms (GCM) 10K type strain sequencing project: providing services to taxonomists for standard genome sequencing and annotation.</title>
        <authorList>
            <consortium name="The Broad Institute Genomics Platform"/>
            <consortium name="The Broad Institute Genome Sequencing Center for Infectious Disease"/>
            <person name="Wu L."/>
            <person name="Ma J."/>
        </authorList>
    </citation>
    <scope>NUCLEOTIDE SEQUENCE [LARGE SCALE GENOMIC DNA]</scope>
    <source>
        <strain evidence="9">CECT 9128</strain>
    </source>
</reference>
<evidence type="ECO:0000256" key="7">
    <source>
        <dbReference type="SAM" id="Phobius"/>
    </source>
</evidence>
<evidence type="ECO:0000256" key="2">
    <source>
        <dbReference type="ARBA" id="ARBA00006679"/>
    </source>
</evidence>
<keyword evidence="4 7" id="KW-0812">Transmembrane</keyword>
<keyword evidence="6 7" id="KW-0472">Membrane</keyword>
<dbReference type="EMBL" id="JBHSAS010000034">
    <property type="protein sequence ID" value="MFC4029687.1"/>
    <property type="molecule type" value="Genomic_DNA"/>
</dbReference>
<evidence type="ECO:0000256" key="4">
    <source>
        <dbReference type="ARBA" id="ARBA00022692"/>
    </source>
</evidence>
<proteinExistence type="inferred from homology"/>
<feature type="transmembrane region" description="Helical" evidence="7">
    <location>
        <begin position="82"/>
        <end position="99"/>
    </location>
</feature>
<keyword evidence="5 7" id="KW-1133">Transmembrane helix</keyword>
<sequence length="142" mass="15856">MKNTYTTSLNLPKLDFILLIFRIGISILMLFHGVPKLITFFTEDEINFADPLGAGQTLTFTIAVLAEFVCSVMIILGLATRIATIPLILTIGIAAIIVHMPDGMAKQELPFLYLLSYILLFYTGAGKFSLDHYFMYRAEKKG</sequence>
<keyword evidence="3" id="KW-1003">Cell membrane</keyword>
<dbReference type="InterPro" id="IPR032808">
    <property type="entry name" value="DoxX"/>
</dbReference>
<keyword evidence="9" id="KW-1185">Reference proteome</keyword>
<organism evidence="8 9">
    <name type="scientific">Zunongwangia endophytica</name>
    <dbReference type="NCBI Taxonomy" id="1808945"/>
    <lineage>
        <taxon>Bacteria</taxon>
        <taxon>Pseudomonadati</taxon>
        <taxon>Bacteroidota</taxon>
        <taxon>Flavobacteriia</taxon>
        <taxon>Flavobacteriales</taxon>
        <taxon>Flavobacteriaceae</taxon>
        <taxon>Zunongwangia</taxon>
    </lineage>
</organism>
<comment type="caution">
    <text evidence="8">The sequence shown here is derived from an EMBL/GenBank/DDBJ whole genome shotgun (WGS) entry which is preliminary data.</text>
</comment>
<evidence type="ECO:0000313" key="9">
    <source>
        <dbReference type="Proteomes" id="UP001595793"/>
    </source>
</evidence>
<comment type="subcellular location">
    <subcellularLocation>
        <location evidence="1">Cell membrane</location>
        <topology evidence="1">Multi-pass membrane protein</topology>
    </subcellularLocation>
</comment>
<dbReference type="PANTHER" id="PTHR33452">
    <property type="entry name" value="OXIDOREDUCTASE CATD-RELATED"/>
    <property type="match status" value="1"/>
</dbReference>
<evidence type="ECO:0000256" key="6">
    <source>
        <dbReference type="ARBA" id="ARBA00023136"/>
    </source>
</evidence>
<dbReference type="Pfam" id="PF07681">
    <property type="entry name" value="DoxX"/>
    <property type="match status" value="1"/>
</dbReference>
<feature type="transmembrane region" description="Helical" evidence="7">
    <location>
        <begin position="54"/>
        <end position="75"/>
    </location>
</feature>
<accession>A0ABV8HFI9</accession>
<dbReference type="Proteomes" id="UP001595793">
    <property type="component" value="Unassembled WGS sequence"/>
</dbReference>
<comment type="similarity">
    <text evidence="2">Belongs to the DoxX family.</text>
</comment>
<protein>
    <submittedName>
        <fullName evidence="8">DoxX family protein</fullName>
    </submittedName>
</protein>
<dbReference type="PANTHER" id="PTHR33452:SF1">
    <property type="entry name" value="INNER MEMBRANE PROTEIN YPHA-RELATED"/>
    <property type="match status" value="1"/>
</dbReference>
<feature type="transmembrane region" description="Helical" evidence="7">
    <location>
        <begin position="16"/>
        <end position="34"/>
    </location>
</feature>
<dbReference type="RefSeq" id="WP_290232054.1">
    <property type="nucleotide sequence ID" value="NZ_JAUFPZ010000002.1"/>
</dbReference>
<gene>
    <name evidence="8" type="ORF">ACFOS1_19880</name>
</gene>
<evidence type="ECO:0000256" key="3">
    <source>
        <dbReference type="ARBA" id="ARBA00022475"/>
    </source>
</evidence>
<evidence type="ECO:0000256" key="1">
    <source>
        <dbReference type="ARBA" id="ARBA00004651"/>
    </source>
</evidence>
<dbReference type="InterPro" id="IPR051907">
    <property type="entry name" value="DoxX-like_oxidoreductase"/>
</dbReference>